<dbReference type="Proteomes" id="UP000622245">
    <property type="component" value="Unassembled WGS sequence"/>
</dbReference>
<dbReference type="RefSeq" id="WP_203148626.1">
    <property type="nucleotide sequence ID" value="NZ_JAEVHL010000047.1"/>
</dbReference>
<dbReference type="SUPFAM" id="SSF53474">
    <property type="entry name" value="alpha/beta-Hydrolases"/>
    <property type="match status" value="1"/>
</dbReference>
<comment type="caution">
    <text evidence="5">The sequence shown here is derived from an EMBL/GenBank/DDBJ whole genome shotgun (WGS) entry which is preliminary data.</text>
</comment>
<reference evidence="5 6" key="1">
    <citation type="submission" date="2021-01" db="EMBL/GenBank/DDBJ databases">
        <title>Draft genome sequence of Micromonospora sp. strain STR1s_6.</title>
        <authorList>
            <person name="Karlyshev A."/>
            <person name="Jawad R."/>
        </authorList>
    </citation>
    <scope>NUCLEOTIDE SEQUENCE [LARGE SCALE GENOMIC DNA]</scope>
    <source>
        <strain evidence="5 6">STR1S-6</strain>
    </source>
</reference>
<name>A0ABS1YFN3_9ACTN</name>
<evidence type="ECO:0008006" key="7">
    <source>
        <dbReference type="Google" id="ProtNLM"/>
    </source>
</evidence>
<dbReference type="PANTHER" id="PTHR10272">
    <property type="entry name" value="PLATELET-ACTIVATING FACTOR ACETYLHYDROLASE"/>
    <property type="match status" value="1"/>
</dbReference>
<evidence type="ECO:0000313" key="6">
    <source>
        <dbReference type="Proteomes" id="UP000622245"/>
    </source>
</evidence>
<keyword evidence="6" id="KW-1185">Reference proteome</keyword>
<dbReference type="EMBL" id="JAEVHL010000047">
    <property type="protein sequence ID" value="MBM0276220.1"/>
    <property type="molecule type" value="Genomic_DNA"/>
</dbReference>
<feature type="region of interest" description="Disordered" evidence="4">
    <location>
        <begin position="280"/>
        <end position="300"/>
    </location>
</feature>
<dbReference type="InterPro" id="IPR029058">
    <property type="entry name" value="AB_hydrolase_fold"/>
</dbReference>
<protein>
    <recommendedName>
        <fullName evidence="7">Platelet-activating factor acetylhydrolase</fullName>
    </recommendedName>
</protein>
<evidence type="ECO:0000256" key="2">
    <source>
        <dbReference type="ARBA" id="ARBA00022963"/>
    </source>
</evidence>
<keyword evidence="3" id="KW-0443">Lipid metabolism</keyword>
<dbReference type="Pfam" id="PF03403">
    <property type="entry name" value="PAF-AH_p_II"/>
    <property type="match status" value="1"/>
</dbReference>
<keyword evidence="2" id="KW-0442">Lipid degradation</keyword>
<evidence type="ECO:0000313" key="5">
    <source>
        <dbReference type="EMBL" id="MBM0276220.1"/>
    </source>
</evidence>
<sequence length="384" mass="41201">MRRRQLTSALVALLLAGIAMVVLPRHGDTAGWRDTFSPTLPPPSGAHEVGVRRMRLVDHDRRDPWRPDSDRTLMLDVHYPADAGHRPLAHYAVAPAMTEFGYLAWAPGEERRLGLLPDEVNWMFRTHSHEWAPPAGGPFPVLVGSPPPGVTRTAYTGIAEELASHGYVVVTVDHPFDTPVVDLYPTRRVIEPTDAVATVSRAEADTTRIADIAYVTSRLTELDRQLSPVLDPRRIGLFGWTSADATARARLAGLPGVSGIADTTGAARVTGTGTVPLLAVGGSPAADQSGTDQRGAKRRGWRATVTVPGASPRSLTDDGVVLTQIARRYPRTEPVVRQDVGAAQPLAYRTVRRALVGFFGHHLGGTPAGTFGMESGVTVDLATP</sequence>
<proteinExistence type="predicted"/>
<evidence type="ECO:0000256" key="3">
    <source>
        <dbReference type="ARBA" id="ARBA00023098"/>
    </source>
</evidence>
<dbReference type="PANTHER" id="PTHR10272:SF0">
    <property type="entry name" value="PLATELET-ACTIVATING FACTOR ACETYLHYDROLASE"/>
    <property type="match status" value="1"/>
</dbReference>
<gene>
    <name evidence="5" type="ORF">JM949_12595</name>
</gene>
<evidence type="ECO:0000256" key="4">
    <source>
        <dbReference type="SAM" id="MobiDB-lite"/>
    </source>
</evidence>
<evidence type="ECO:0000256" key="1">
    <source>
        <dbReference type="ARBA" id="ARBA00022801"/>
    </source>
</evidence>
<organism evidence="5 6">
    <name type="scientific">Micromonospora tarensis</name>
    <dbReference type="NCBI Taxonomy" id="2806100"/>
    <lineage>
        <taxon>Bacteria</taxon>
        <taxon>Bacillati</taxon>
        <taxon>Actinomycetota</taxon>
        <taxon>Actinomycetes</taxon>
        <taxon>Micromonosporales</taxon>
        <taxon>Micromonosporaceae</taxon>
        <taxon>Micromonospora</taxon>
    </lineage>
</organism>
<accession>A0ABS1YFN3</accession>
<dbReference type="Gene3D" id="3.40.50.1820">
    <property type="entry name" value="alpha/beta hydrolase"/>
    <property type="match status" value="1"/>
</dbReference>
<keyword evidence="1" id="KW-0378">Hydrolase</keyword>